<comment type="cofactor">
    <cofactor evidence="8">
        <name>FMN</name>
        <dbReference type="ChEBI" id="CHEBI:58210"/>
    </cofactor>
</comment>
<evidence type="ECO:0000256" key="9">
    <source>
        <dbReference type="SAM" id="MobiDB-lite"/>
    </source>
</evidence>
<evidence type="ECO:0000256" key="1">
    <source>
        <dbReference type="ARBA" id="ARBA00022664"/>
    </source>
</evidence>
<dbReference type="Pfam" id="PF01207">
    <property type="entry name" value="Dus"/>
    <property type="match status" value="2"/>
</dbReference>
<dbReference type="OrthoDB" id="259935at2759"/>
<keyword evidence="8" id="KW-0288">FMN</keyword>
<name>A0A0L8FPD2_OCTBM</name>
<feature type="region of interest" description="Disordered" evidence="9">
    <location>
        <begin position="1"/>
        <end position="65"/>
    </location>
</feature>
<evidence type="ECO:0000256" key="7">
    <source>
        <dbReference type="PROSITE-ProRule" id="PRU00723"/>
    </source>
</evidence>
<dbReference type="STRING" id="37653.A0A0L8FPD2"/>
<comment type="catalytic activity">
    <reaction evidence="5">
        <text>a 5,6-dihydrouridine in mRNA + NADP(+) = a uridine in mRNA + NADPH + H(+)</text>
        <dbReference type="Rhea" id="RHEA:69855"/>
        <dbReference type="Rhea" id="RHEA-COMP:14658"/>
        <dbReference type="Rhea" id="RHEA-COMP:17789"/>
        <dbReference type="ChEBI" id="CHEBI:15378"/>
        <dbReference type="ChEBI" id="CHEBI:57783"/>
        <dbReference type="ChEBI" id="CHEBI:58349"/>
        <dbReference type="ChEBI" id="CHEBI:65315"/>
        <dbReference type="ChEBI" id="CHEBI:74443"/>
    </reaction>
    <physiologicalReaction direction="right-to-left" evidence="5">
        <dbReference type="Rhea" id="RHEA:69857"/>
    </physiologicalReaction>
</comment>
<feature type="domain" description="C3H1-type" evidence="10">
    <location>
        <begin position="175"/>
        <end position="199"/>
    </location>
</feature>
<dbReference type="InterPro" id="IPR035587">
    <property type="entry name" value="DUS-like_FMN-bd"/>
</dbReference>
<dbReference type="Gene3D" id="3.20.20.70">
    <property type="entry name" value="Aldolase class I"/>
    <property type="match status" value="2"/>
</dbReference>
<evidence type="ECO:0000313" key="11">
    <source>
        <dbReference type="EMBL" id="KOF66503.1"/>
    </source>
</evidence>
<evidence type="ECO:0000256" key="3">
    <source>
        <dbReference type="ARBA" id="ARBA00048266"/>
    </source>
</evidence>
<reference evidence="11" key="1">
    <citation type="submission" date="2015-07" db="EMBL/GenBank/DDBJ databases">
        <title>MeaNS - Measles Nucleotide Surveillance Program.</title>
        <authorList>
            <person name="Tran T."/>
            <person name="Druce J."/>
        </authorList>
    </citation>
    <scope>NUCLEOTIDE SEQUENCE</scope>
    <source>
        <strain evidence="11">UCB-OBI-ISO-001</strain>
        <tissue evidence="11">Gonad</tissue>
    </source>
</reference>
<dbReference type="PROSITE" id="PS50103">
    <property type="entry name" value="ZF_C3H1"/>
    <property type="match status" value="2"/>
</dbReference>
<feature type="zinc finger region" description="C3H1-type" evidence="7">
    <location>
        <begin position="175"/>
        <end position="199"/>
    </location>
</feature>
<dbReference type="EC" id="1.3.1.-" evidence="8"/>
<dbReference type="GO" id="GO:0006397">
    <property type="term" value="P:mRNA processing"/>
    <property type="evidence" value="ECO:0007669"/>
    <property type="project" value="UniProtKB-KW"/>
</dbReference>
<keyword evidence="8" id="KW-0285">Flavoprotein</keyword>
<dbReference type="InterPro" id="IPR000571">
    <property type="entry name" value="Znf_CCCH"/>
</dbReference>
<comment type="catalytic activity">
    <reaction evidence="4">
        <text>a 5,6-dihydrouridine in mRNA + NAD(+) = a uridine in mRNA + NADH + H(+)</text>
        <dbReference type="Rhea" id="RHEA:69851"/>
        <dbReference type="Rhea" id="RHEA-COMP:14658"/>
        <dbReference type="Rhea" id="RHEA-COMP:17789"/>
        <dbReference type="ChEBI" id="CHEBI:15378"/>
        <dbReference type="ChEBI" id="CHEBI:57540"/>
        <dbReference type="ChEBI" id="CHEBI:57945"/>
        <dbReference type="ChEBI" id="CHEBI:65315"/>
        <dbReference type="ChEBI" id="CHEBI:74443"/>
    </reaction>
    <physiologicalReaction direction="right-to-left" evidence="4">
        <dbReference type="Rhea" id="RHEA:69853"/>
    </physiologicalReaction>
</comment>
<keyword evidence="7 8" id="KW-0862">Zinc</keyword>
<comment type="catalytic activity">
    <reaction evidence="3">
        <text>5,6-dihydrouridine(47) in tRNA + NAD(+) = uridine(47) in tRNA + NADH + H(+)</text>
        <dbReference type="Rhea" id="RHEA:53364"/>
        <dbReference type="Rhea" id="RHEA-COMP:13539"/>
        <dbReference type="Rhea" id="RHEA-COMP:13540"/>
        <dbReference type="ChEBI" id="CHEBI:15378"/>
        <dbReference type="ChEBI" id="CHEBI:57540"/>
        <dbReference type="ChEBI" id="CHEBI:57945"/>
        <dbReference type="ChEBI" id="CHEBI:65315"/>
        <dbReference type="ChEBI" id="CHEBI:74443"/>
        <dbReference type="EC" id="1.3.1.89"/>
    </reaction>
    <physiologicalReaction direction="right-to-left" evidence="3">
        <dbReference type="Rhea" id="RHEA:53366"/>
    </physiologicalReaction>
</comment>
<dbReference type="CDD" id="cd02801">
    <property type="entry name" value="DUS_like_FMN"/>
    <property type="match status" value="1"/>
</dbReference>
<feature type="compositionally biased region" description="Polar residues" evidence="9">
    <location>
        <begin position="43"/>
        <end position="61"/>
    </location>
</feature>
<dbReference type="AlphaFoldDB" id="A0A0L8FPD2"/>
<sequence>MDATSSVTKDGEVSENTKIPVAENKPEASLSDEISKQNKDTEVTQSSHANAADTNNSSTKIGVSDRKGEAKIKAQYLLLDYKPKIDTEFVAKETQNTLKHLNEENSENSSLEPPAKKLRLKGRNKKRPFERKLKACEKLCSSIIQEKECAYGPKCIFLHDVKAFWESKPEDIGPECHLFTKFGRCPYSFSCRFARHHISETLENMVNKEIYEGVPLSRNSVNHLDKDVQRLLWKRKYDFSKSQKVLEELNTKSSTNNVLEDGHKADMKKLDADSSSQNIGFVSDEDLIKLRPAEKKKIDFSNKLFLAPLTTAGNLPFRRLCKGYGADITCSEMAVATSLLQGKTEWALLKRHESEDIFGIQLCGAHMDSMTRCAQLIQENCKFDFVDINCGCPIELIYQKDALPVIYSYSRLLLHTRTQGLPFAIIIIITIECSLFQACMGQVEVTEADFLQPDTLPDTSTHLLPSKGSHLVHGRSREQRNGDVLSFEDANSFLSNTYAKGVMIARGALIKPWIFTEIKEQRHWDISSNERLDMLRQFVRNGFEHWGSDHQGVETTRRFLLEMLSFSHRYIPVGVLERVPQKINERPPYYVGRDELETLMSSSNCRDWIKISEMLLGPVTENFQFLPKHKANAYK</sequence>
<comment type="catalytic activity">
    <reaction evidence="6">
        <text>5,6-dihydrouridine(47) in tRNA + NADP(+) = uridine(47) in tRNA + NADPH + H(+)</text>
        <dbReference type="Rhea" id="RHEA:53360"/>
        <dbReference type="Rhea" id="RHEA-COMP:13539"/>
        <dbReference type="Rhea" id="RHEA-COMP:13540"/>
        <dbReference type="ChEBI" id="CHEBI:15378"/>
        <dbReference type="ChEBI" id="CHEBI:57783"/>
        <dbReference type="ChEBI" id="CHEBI:58349"/>
        <dbReference type="ChEBI" id="CHEBI:65315"/>
        <dbReference type="ChEBI" id="CHEBI:74443"/>
        <dbReference type="EC" id="1.3.1.89"/>
    </reaction>
    <physiologicalReaction direction="right-to-left" evidence="6">
        <dbReference type="Rhea" id="RHEA:53362"/>
    </physiologicalReaction>
</comment>
<evidence type="ECO:0000259" key="10">
    <source>
        <dbReference type="PROSITE" id="PS50103"/>
    </source>
</evidence>
<evidence type="ECO:0000256" key="2">
    <source>
        <dbReference type="ARBA" id="ARBA00045365"/>
    </source>
</evidence>
<dbReference type="Pfam" id="PF25585">
    <property type="entry name" value="zf-CCCH_DUS3L"/>
    <property type="match status" value="1"/>
</dbReference>
<feature type="compositionally biased region" description="Basic and acidic residues" evidence="9">
    <location>
        <begin position="33"/>
        <end position="42"/>
    </location>
</feature>
<dbReference type="GO" id="GO:0050660">
    <property type="term" value="F:flavin adenine dinucleotide binding"/>
    <property type="evidence" value="ECO:0007669"/>
    <property type="project" value="UniProtKB-UniRule"/>
</dbReference>
<keyword evidence="1" id="KW-0507">mRNA processing</keyword>
<evidence type="ECO:0000256" key="4">
    <source>
        <dbReference type="ARBA" id="ARBA00048342"/>
    </source>
</evidence>
<dbReference type="EMBL" id="KQ428000">
    <property type="protein sequence ID" value="KOF66503.1"/>
    <property type="molecule type" value="Genomic_DNA"/>
</dbReference>
<dbReference type="GO" id="GO:0003723">
    <property type="term" value="F:RNA binding"/>
    <property type="evidence" value="ECO:0007669"/>
    <property type="project" value="TreeGrafter"/>
</dbReference>
<evidence type="ECO:0000256" key="8">
    <source>
        <dbReference type="RuleBase" id="RU291113"/>
    </source>
</evidence>
<comment type="function">
    <text evidence="2">Catalyzes the synthesis of dihydrouridine, a modified base, in various RNAs, such as tRNAs, mRNAs and some long non-coding RNAs (lncRNAs). Mainly modifies the uridine in position 47 (U47) in the D-loop of most cytoplasmic tRNAs. Also able to mediate the formation of dihydrouridine in some mRNAs, thereby regulating their translation.</text>
</comment>
<dbReference type="SUPFAM" id="SSF51395">
    <property type="entry name" value="FMN-linked oxidoreductases"/>
    <property type="match status" value="1"/>
</dbReference>
<organism evidence="11">
    <name type="scientific">Octopus bimaculoides</name>
    <name type="common">California two-spotted octopus</name>
    <dbReference type="NCBI Taxonomy" id="37653"/>
    <lineage>
        <taxon>Eukaryota</taxon>
        <taxon>Metazoa</taxon>
        <taxon>Spiralia</taxon>
        <taxon>Lophotrochozoa</taxon>
        <taxon>Mollusca</taxon>
        <taxon>Cephalopoda</taxon>
        <taxon>Coleoidea</taxon>
        <taxon>Octopodiformes</taxon>
        <taxon>Octopoda</taxon>
        <taxon>Incirrata</taxon>
        <taxon>Octopodidae</taxon>
        <taxon>Octopus</taxon>
    </lineage>
</organism>
<dbReference type="PANTHER" id="PTHR45846:SF1">
    <property type="entry name" value="TRNA-DIHYDROURIDINE(47) SYNTHASE [NAD(P)(+)]-LIKE"/>
    <property type="match status" value="1"/>
</dbReference>
<dbReference type="InterPro" id="IPR013785">
    <property type="entry name" value="Aldolase_TIM"/>
</dbReference>
<feature type="zinc finger region" description="C3H1-type" evidence="7">
    <location>
        <begin position="134"/>
        <end position="162"/>
    </location>
</feature>
<dbReference type="GO" id="GO:0008270">
    <property type="term" value="F:zinc ion binding"/>
    <property type="evidence" value="ECO:0007669"/>
    <property type="project" value="UniProtKB-KW"/>
</dbReference>
<protein>
    <recommendedName>
        <fullName evidence="8">tRNA-dihydrouridine(47) synthase [NAD(P)(+)]</fullName>
        <ecNumber evidence="8">1.3.1.-</ecNumber>
    </recommendedName>
    <alternativeName>
        <fullName evidence="8">tRNA-dihydrouridine synthase 3</fullName>
    </alternativeName>
</protein>
<comment type="similarity">
    <text evidence="8">Belongs to the dus family. Dus3 subfamily.</text>
</comment>
<evidence type="ECO:0000256" key="5">
    <source>
        <dbReference type="ARBA" id="ARBA00049447"/>
    </source>
</evidence>
<dbReference type="GO" id="GO:0106414">
    <property type="term" value="F:mRNA dihydrouridine synthase activity"/>
    <property type="evidence" value="ECO:0007669"/>
    <property type="project" value="RHEA"/>
</dbReference>
<keyword evidence="8" id="KW-0819">tRNA processing</keyword>
<keyword evidence="7 8" id="KW-0863">Zinc-finger</keyword>
<keyword evidence="7 8" id="KW-0479">Metal-binding</keyword>
<gene>
    <name evidence="11" type="ORF">OCBIM_22012070mg</name>
</gene>
<feature type="domain" description="C3H1-type" evidence="10">
    <location>
        <begin position="134"/>
        <end position="162"/>
    </location>
</feature>
<evidence type="ECO:0000256" key="6">
    <source>
        <dbReference type="ARBA" id="ARBA00049513"/>
    </source>
</evidence>
<dbReference type="GO" id="GO:0102265">
    <property type="term" value="F:tRNA-dihydrouridine47 synthase activity"/>
    <property type="evidence" value="ECO:0007669"/>
    <property type="project" value="UniProtKB-EC"/>
</dbReference>
<keyword evidence="8" id="KW-0560">Oxidoreductase</keyword>
<accession>A0A0L8FPD2</accession>
<proteinExistence type="inferred from homology"/>
<dbReference type="PANTHER" id="PTHR45846">
    <property type="entry name" value="TRNA-DIHYDROURIDINE(47) SYNTHASE [NAD(P)(+)]-LIKE"/>
    <property type="match status" value="1"/>
</dbReference>
<dbReference type="Gene3D" id="4.10.1000.10">
    <property type="entry name" value="Zinc finger, CCCH-type"/>
    <property type="match status" value="1"/>
</dbReference>